<feature type="transmembrane region" description="Helical" evidence="1">
    <location>
        <begin position="38"/>
        <end position="57"/>
    </location>
</feature>
<organism evidence="2 3">
    <name type="scientific">Nitrosospira multiformis</name>
    <dbReference type="NCBI Taxonomy" id="1231"/>
    <lineage>
        <taxon>Bacteria</taxon>
        <taxon>Pseudomonadati</taxon>
        <taxon>Pseudomonadota</taxon>
        <taxon>Betaproteobacteria</taxon>
        <taxon>Nitrosomonadales</taxon>
        <taxon>Nitrosomonadaceae</taxon>
        <taxon>Nitrosospira</taxon>
    </lineage>
</organism>
<accession>A0A1I7IWQ3</accession>
<gene>
    <name evidence="2" type="ORF">SAMN05216417_12921</name>
</gene>
<proteinExistence type="predicted"/>
<evidence type="ECO:0000313" key="3">
    <source>
        <dbReference type="Proteomes" id="UP000182649"/>
    </source>
</evidence>
<dbReference type="Proteomes" id="UP000182649">
    <property type="component" value="Unassembled WGS sequence"/>
</dbReference>
<protein>
    <submittedName>
        <fullName evidence="2">Zinc and cadmium transporter</fullName>
    </submittedName>
</protein>
<sequence>MLLWIIGFSILGSLGAIAGAALLLLFPDKVRKTLVPCLISYPAGTLLGVAFLGMIPFCLKQASVSTVGEPC</sequence>
<name>A0A1I7IWQ3_9PROT</name>
<feature type="transmembrane region" description="Helical" evidence="1">
    <location>
        <begin position="6"/>
        <end position="26"/>
    </location>
</feature>
<keyword evidence="1" id="KW-1133">Transmembrane helix</keyword>
<dbReference type="AlphaFoldDB" id="A0A1I7IWQ3"/>
<reference evidence="2 3" key="1">
    <citation type="submission" date="2016-10" db="EMBL/GenBank/DDBJ databases">
        <authorList>
            <person name="de Groot N.N."/>
        </authorList>
    </citation>
    <scope>NUCLEOTIDE SEQUENCE [LARGE SCALE GENOMIC DNA]</scope>
    <source>
        <strain evidence="2 3">Nl14</strain>
    </source>
</reference>
<evidence type="ECO:0000313" key="2">
    <source>
        <dbReference type="EMBL" id="SFU77322.1"/>
    </source>
</evidence>
<keyword evidence="1" id="KW-0812">Transmembrane</keyword>
<keyword evidence="1" id="KW-0472">Membrane</keyword>
<dbReference type="EMBL" id="FPBZ01000029">
    <property type="protein sequence ID" value="SFU77322.1"/>
    <property type="molecule type" value="Genomic_DNA"/>
</dbReference>
<evidence type="ECO:0000256" key="1">
    <source>
        <dbReference type="SAM" id="Phobius"/>
    </source>
</evidence>